<sequence length="81" mass="9545">MTLLGATIRASPCALRSHFSEHENNTLPEGQHYIREETRCRRPNVQFCPRPLGFPEEYSYNIQFLPRIFIQYLYSLEQVIG</sequence>
<reference evidence="1" key="1">
    <citation type="thesis" date="2020" institute="ProQuest LLC" country="789 East Eisenhower Parkway, Ann Arbor, MI, USA">
        <title>Comparative Genomics and Chromosome Evolution.</title>
        <authorList>
            <person name="Mudd A.B."/>
        </authorList>
    </citation>
    <scope>NUCLEOTIDE SEQUENCE</scope>
    <source>
        <strain evidence="1">237g6f4</strain>
        <tissue evidence="1">Blood</tissue>
    </source>
</reference>
<organism evidence="1 2">
    <name type="scientific">Engystomops pustulosus</name>
    <name type="common">Tungara frog</name>
    <name type="synonym">Physalaemus pustulosus</name>
    <dbReference type="NCBI Taxonomy" id="76066"/>
    <lineage>
        <taxon>Eukaryota</taxon>
        <taxon>Metazoa</taxon>
        <taxon>Chordata</taxon>
        <taxon>Craniata</taxon>
        <taxon>Vertebrata</taxon>
        <taxon>Euteleostomi</taxon>
        <taxon>Amphibia</taxon>
        <taxon>Batrachia</taxon>
        <taxon>Anura</taxon>
        <taxon>Neobatrachia</taxon>
        <taxon>Hyloidea</taxon>
        <taxon>Leptodactylidae</taxon>
        <taxon>Leiuperinae</taxon>
        <taxon>Engystomops</taxon>
    </lineage>
</organism>
<accession>A0AAV7BQS1</accession>
<dbReference type="Proteomes" id="UP000824782">
    <property type="component" value="Unassembled WGS sequence"/>
</dbReference>
<evidence type="ECO:0000313" key="2">
    <source>
        <dbReference type="Proteomes" id="UP000824782"/>
    </source>
</evidence>
<dbReference type="EMBL" id="WNYA01000004">
    <property type="protein sequence ID" value="KAG8574712.1"/>
    <property type="molecule type" value="Genomic_DNA"/>
</dbReference>
<name>A0AAV7BQS1_ENGPU</name>
<keyword evidence="2" id="KW-1185">Reference proteome</keyword>
<proteinExistence type="predicted"/>
<evidence type="ECO:0000313" key="1">
    <source>
        <dbReference type="EMBL" id="KAG8574712.1"/>
    </source>
</evidence>
<protein>
    <submittedName>
        <fullName evidence="1">Uncharacterized protein</fullName>
    </submittedName>
</protein>
<comment type="caution">
    <text evidence="1">The sequence shown here is derived from an EMBL/GenBank/DDBJ whole genome shotgun (WGS) entry which is preliminary data.</text>
</comment>
<dbReference type="AlphaFoldDB" id="A0AAV7BQS1"/>
<gene>
    <name evidence="1" type="ORF">GDO81_009285</name>
</gene>